<protein>
    <submittedName>
        <fullName evidence="2">Putative transmembrane protein</fullName>
    </submittedName>
</protein>
<feature type="domain" description="TRAPPC10/Trs130 N-terminal" evidence="1">
    <location>
        <begin position="20"/>
        <end position="332"/>
    </location>
</feature>
<dbReference type="AlphaFoldDB" id="A0A0P1ALY5"/>
<dbReference type="InterPro" id="IPR045126">
    <property type="entry name" value="TRAPPC10/Trs130"/>
</dbReference>
<dbReference type="OrthoDB" id="10256906at2759"/>
<dbReference type="GeneID" id="36407116"/>
<sequence length="1133" mass="131049">MYASVTPQFTRELLSPGLRVGYTDRGGVWQFLASSLSQRLPLRAIEWRNLVGVTKRIEQLPLHFVEISDKNDHSDFPLACIYVVKCEDLDFYKNTVRRDLMTWVDLMTSAKVEWLVLYVPLGTRPKGADNLPNGVYRKIFERLRTDFVLQKGGTFLRGTIASGQERICKLDMLKGTSVFGHQQQHEAQWTELLLRLRYCVMEAFERTCFEYEEKLRKLAGNRGDSNWNFGAFFQTKDQLASMYEQMYLQDDAIRHLDELEACFSDFSLCEKIAFQSNWTHTISQDDTIFTHSPLDIISTKTQELIAMNRASSQIVSLYCFCRQIRTLYVMGNFPQLLARGMEFIETFQLELQQLKETLKWYQPFLWAVGACLEIAYACELAYSGRDNEWKGSSVSMQATQVIPVEEMARGLGNLLYLARRILRKFACFRKDIEKNEFQEEISTKPWYQYLQHVFVCTDTTLYDQCLLEVSHLASMYFSQSGRHRFAVFLGQECAMYHLKRGEYESASSLLRSMARQSEEDGWLMIFRACVRTICRVELALGRSTEAVAACFNMLKFHEKDEKEEIKEFIAALVSSFQRPLNGQLNEKTTVNLQSLLNPTLAVETMHSSDLMVKLGEIRVSLNLVNDFSAALHIDQIQIRFQKLKEQTKDDEVTILFEENQVQINEKTNRKFVFSHSTVPLGHYSCTHVDCIIAGTQFPLLKANELIQASFEMKEKMQSLQLAIDGPHLFIPRPFASVEKVLISIQGNEEKVSNGTLEVCTLKPNSLSNEMEDLTHDEVEETSEDNCILELIQVDEVTRSSNVLNQSLDINVTCSSMTVELPTLNRGDYLLYLLTLTLSPFEESSEEAIQERSLTIRASVRYHQESLDSSTFATSTQVQSLDSTFRIIPPLTSVMRFKRVNSRLFTSIALTCNPFTSITLLDYRLNWLDNQFSTTSYITLEHDPNEKMRGTQLRPSDCIYCTFTHQCGQLFDDLSQQFDSNFELEFQDEHQTWKQTMRFEIPLKHVIGPQYQIHVHRKHDKVQDIESSTTDPIMFEIRIQENMSSKQQSETLVLCLTTRSKQDWILMGKEREILPRNLQSDPRNGIREFYIEKKFVATQIGRLRFPTFQLEMNGQLIPSSRVYCQQSSCQETIF</sequence>
<dbReference type="PANTHER" id="PTHR13251:SF3">
    <property type="entry name" value="TRAFFICKING PROTEIN PARTICLE COMPLEX SUBUNIT 10"/>
    <property type="match status" value="1"/>
</dbReference>
<dbReference type="OMA" id="VEWLVLY"/>
<evidence type="ECO:0000313" key="2">
    <source>
        <dbReference type="EMBL" id="CEG41732.1"/>
    </source>
</evidence>
<dbReference type="Proteomes" id="UP000054928">
    <property type="component" value="Unassembled WGS sequence"/>
</dbReference>
<evidence type="ECO:0000313" key="3">
    <source>
        <dbReference type="Proteomes" id="UP000054928"/>
    </source>
</evidence>
<dbReference type="GO" id="GO:1990071">
    <property type="term" value="C:TRAPPII protein complex"/>
    <property type="evidence" value="ECO:0007669"/>
    <property type="project" value="InterPro"/>
</dbReference>
<name>A0A0P1ALY5_PLAHL</name>
<keyword evidence="2" id="KW-0812">Transmembrane</keyword>
<dbReference type="GO" id="GO:0006891">
    <property type="term" value="P:intra-Golgi vesicle-mediated transport"/>
    <property type="evidence" value="ECO:0007669"/>
    <property type="project" value="TreeGrafter"/>
</dbReference>
<dbReference type="STRING" id="4781.A0A0P1ALY5"/>
<dbReference type="GO" id="GO:0005829">
    <property type="term" value="C:cytosol"/>
    <property type="evidence" value="ECO:0007669"/>
    <property type="project" value="GOC"/>
</dbReference>
<keyword evidence="3" id="KW-1185">Reference proteome</keyword>
<reference evidence="3" key="1">
    <citation type="submission" date="2014-09" db="EMBL/GenBank/DDBJ databases">
        <authorList>
            <person name="Sharma Rahul"/>
            <person name="Thines Marco"/>
        </authorList>
    </citation>
    <scope>NUCLEOTIDE SEQUENCE [LARGE SCALE GENOMIC DNA]</scope>
</reference>
<dbReference type="Pfam" id="PF23036">
    <property type="entry name" value="TRAPPC10_1st"/>
    <property type="match status" value="1"/>
</dbReference>
<accession>A0A0P1ALY5</accession>
<proteinExistence type="predicted"/>
<evidence type="ECO:0000259" key="1">
    <source>
        <dbReference type="Pfam" id="PF23036"/>
    </source>
</evidence>
<dbReference type="InterPro" id="IPR056913">
    <property type="entry name" value="TRAPPC10/Trs130_N"/>
</dbReference>
<dbReference type="PANTHER" id="PTHR13251">
    <property type="entry name" value="EPILEPSY HOLOPROSENCEPHALY CANDIDATE 1/TMEM1"/>
    <property type="match status" value="1"/>
</dbReference>
<dbReference type="GO" id="GO:0034498">
    <property type="term" value="P:early endosome to Golgi transport"/>
    <property type="evidence" value="ECO:0007669"/>
    <property type="project" value="TreeGrafter"/>
</dbReference>
<keyword evidence="2" id="KW-0472">Membrane</keyword>
<dbReference type="RefSeq" id="XP_024578101.1">
    <property type="nucleotide sequence ID" value="XM_024727533.1"/>
</dbReference>
<dbReference type="EMBL" id="CCYD01000610">
    <property type="protein sequence ID" value="CEG41732.1"/>
    <property type="molecule type" value="Genomic_DNA"/>
</dbReference>
<organism evidence="2 3">
    <name type="scientific">Plasmopara halstedii</name>
    <name type="common">Downy mildew of sunflower</name>
    <dbReference type="NCBI Taxonomy" id="4781"/>
    <lineage>
        <taxon>Eukaryota</taxon>
        <taxon>Sar</taxon>
        <taxon>Stramenopiles</taxon>
        <taxon>Oomycota</taxon>
        <taxon>Peronosporomycetes</taxon>
        <taxon>Peronosporales</taxon>
        <taxon>Peronosporaceae</taxon>
        <taxon>Plasmopara</taxon>
    </lineage>
</organism>